<protein>
    <recommendedName>
        <fullName evidence="3">DUF2993 domain-containing protein</fullName>
    </recommendedName>
</protein>
<comment type="caution">
    <text evidence="1">The sequence shown here is derived from an EMBL/GenBank/DDBJ whole genome shotgun (WGS) entry which is preliminary data.</text>
</comment>
<dbReference type="EMBL" id="BAEH01000035">
    <property type="protein sequence ID" value="GAB17483.1"/>
    <property type="molecule type" value="Genomic_DNA"/>
</dbReference>
<dbReference type="RefSeq" id="WP_007316821.1">
    <property type="nucleotide sequence ID" value="NZ_BAEH01000035.1"/>
</dbReference>
<sequence>MTLLVALLLAVAFIGGVLLTVEGVARAKVAEAVQRRCHEVTGLPTTMSFGSKSIVWQSLSRSISAVEIVTQTVPGDVAVSVRIVGITGDDSASRMEAVSCRGYLPYRRIVEFVSERELFGSSPHRLTGIRGSARDGSVRVDIVARTPVLSVPMTVTVRPELNDSGLHFAVTRVQTLVFGLPTQFAQAIVDDIGKTLRTAVERYAAIEQISVGDDGVDFSASGEQVVIAANLTRPTLRLPAIRELVRS</sequence>
<evidence type="ECO:0008006" key="3">
    <source>
        <dbReference type="Google" id="ProtNLM"/>
    </source>
</evidence>
<proteinExistence type="predicted"/>
<gene>
    <name evidence="1" type="ORF">GOEFS_035_00140</name>
</gene>
<evidence type="ECO:0000313" key="2">
    <source>
        <dbReference type="Proteomes" id="UP000035034"/>
    </source>
</evidence>
<dbReference type="Proteomes" id="UP000035034">
    <property type="component" value="Unassembled WGS sequence"/>
</dbReference>
<dbReference type="STRING" id="1077974.GOEFS_035_00140"/>
<reference evidence="1 2" key="1">
    <citation type="submission" date="2011-12" db="EMBL/GenBank/DDBJ databases">
        <title>Whole genome shotgun sequence of Gordonia effusa NBRC 100432.</title>
        <authorList>
            <person name="Yoshida I."/>
            <person name="Takarada H."/>
            <person name="Hosoyama A."/>
            <person name="Tsuchikane K."/>
            <person name="Katsumata H."/>
            <person name="Yamazaki S."/>
            <person name="Fujita N."/>
        </authorList>
    </citation>
    <scope>NUCLEOTIDE SEQUENCE [LARGE SCALE GENOMIC DNA]</scope>
    <source>
        <strain evidence="1 2">NBRC 100432</strain>
    </source>
</reference>
<accession>H0QXD2</accession>
<organism evidence="1 2">
    <name type="scientific">Gordonia effusa NBRC 100432</name>
    <dbReference type="NCBI Taxonomy" id="1077974"/>
    <lineage>
        <taxon>Bacteria</taxon>
        <taxon>Bacillati</taxon>
        <taxon>Actinomycetota</taxon>
        <taxon>Actinomycetes</taxon>
        <taxon>Mycobacteriales</taxon>
        <taxon>Gordoniaceae</taxon>
        <taxon>Gordonia</taxon>
    </lineage>
</organism>
<keyword evidence="2" id="KW-1185">Reference proteome</keyword>
<evidence type="ECO:0000313" key="1">
    <source>
        <dbReference type="EMBL" id="GAB17483.1"/>
    </source>
</evidence>
<name>H0QXD2_9ACTN</name>
<dbReference type="AlphaFoldDB" id="H0QXD2"/>